<keyword evidence="3 10" id="KW-0812">Transmembrane</keyword>
<evidence type="ECO:0000256" key="11">
    <source>
        <dbReference type="SAM" id="MobiDB-lite"/>
    </source>
</evidence>
<dbReference type="PRINTS" id="PR00242">
    <property type="entry name" value="DOPAMINER"/>
</dbReference>
<dbReference type="InterPro" id="IPR000276">
    <property type="entry name" value="GPCR_Rhodpsn"/>
</dbReference>
<evidence type="ECO:0000256" key="7">
    <source>
        <dbReference type="ARBA" id="ARBA00023157"/>
    </source>
</evidence>
<feature type="domain" description="G-protein coupled receptors family 1 profile" evidence="13">
    <location>
        <begin position="71"/>
        <end position="456"/>
    </location>
</feature>
<evidence type="ECO:0000256" key="12">
    <source>
        <dbReference type="SAM" id="Phobius"/>
    </source>
</evidence>
<dbReference type="AlphaFoldDB" id="A0A7M7N725"/>
<dbReference type="InParanoid" id="A0A7M7N725"/>
<evidence type="ECO:0000313" key="14">
    <source>
        <dbReference type="EnsemblMetazoa" id="XP_030832246"/>
    </source>
</evidence>
<dbReference type="SUPFAM" id="SSF81321">
    <property type="entry name" value="Family A G protein-coupled receptor-like"/>
    <property type="match status" value="1"/>
</dbReference>
<dbReference type="GO" id="GO:0043410">
    <property type="term" value="P:positive regulation of MAPK cascade"/>
    <property type="evidence" value="ECO:0000318"/>
    <property type="project" value="GO_Central"/>
</dbReference>
<reference evidence="14" key="2">
    <citation type="submission" date="2021-01" db="UniProtKB">
        <authorList>
            <consortium name="EnsemblMetazoa"/>
        </authorList>
    </citation>
    <scope>IDENTIFICATION</scope>
</reference>
<dbReference type="InterPro" id="IPR017452">
    <property type="entry name" value="GPCR_Rhodpsn_7TM"/>
</dbReference>
<keyword evidence="5 10" id="KW-0297">G-protein coupled receptor</keyword>
<sequence>MVFVSEARFVEMSWTTQSPESVYANEHPPLHLNTSSRETTESAAIEQGASLSTKIAALSLLPVVIICGLFGNVLVCRAVFRFQKLRCVANTFIVSLAVCDLCVCGIIMPFAAYQELTSDKKWHLGPVICNIWVALDVLLCTASIWNLCVIALDRCMAITNPVWYVNRRTPVMAAVAISSAWGLSLLLSVMFLLLMDNFADSADYSCQVAPKPTIAVISSSVTFYIPCFIVVAVYIKIFLAARRHLRGKSIRAAISTMHHGRPSIVCKEKQPKSSSSETHENGQAEPLCSSPDENKNPVKYAKGNCELQLPKVACSSNNGHSSNSLRPPPASVTSISSIKRTSFNLTVPEPSVSPDVGFSGADNSDVNEVPRSPRRSLTPFSFNYPRPKIHRISVTRERRAAAVLAVVIGVFICCWLPFFIVYVIIGVCESCNVTNVTFQVLTWLGWCNSILNPLIYTVFNLDFRHAFRKILLDVPCK</sequence>
<evidence type="ECO:0000256" key="3">
    <source>
        <dbReference type="ARBA" id="ARBA00022692"/>
    </source>
</evidence>
<feature type="region of interest" description="Disordered" evidence="11">
    <location>
        <begin position="264"/>
        <end position="295"/>
    </location>
</feature>
<dbReference type="PROSITE" id="PS00237">
    <property type="entry name" value="G_PROTEIN_RECEP_F1_1"/>
    <property type="match status" value="1"/>
</dbReference>
<evidence type="ECO:0000313" key="15">
    <source>
        <dbReference type="Proteomes" id="UP000007110"/>
    </source>
</evidence>
<name>A0A7M7N725_STRPU</name>
<organism evidence="14 15">
    <name type="scientific">Strongylocentrotus purpuratus</name>
    <name type="common">Purple sea urchin</name>
    <dbReference type="NCBI Taxonomy" id="7668"/>
    <lineage>
        <taxon>Eukaryota</taxon>
        <taxon>Metazoa</taxon>
        <taxon>Echinodermata</taxon>
        <taxon>Eleutherozoa</taxon>
        <taxon>Echinozoa</taxon>
        <taxon>Echinoidea</taxon>
        <taxon>Euechinoidea</taxon>
        <taxon>Echinacea</taxon>
        <taxon>Camarodonta</taxon>
        <taxon>Echinidea</taxon>
        <taxon>Strongylocentrotidae</taxon>
        <taxon>Strongylocentrotus</taxon>
    </lineage>
</organism>
<dbReference type="Pfam" id="PF00001">
    <property type="entry name" value="7tm_1"/>
    <property type="match status" value="1"/>
</dbReference>
<reference evidence="15" key="1">
    <citation type="submission" date="2015-02" db="EMBL/GenBank/DDBJ databases">
        <title>Genome sequencing for Strongylocentrotus purpuratus.</title>
        <authorList>
            <person name="Murali S."/>
            <person name="Liu Y."/>
            <person name="Vee V."/>
            <person name="English A."/>
            <person name="Wang M."/>
            <person name="Skinner E."/>
            <person name="Han Y."/>
            <person name="Muzny D.M."/>
            <person name="Worley K.C."/>
            <person name="Gibbs R.A."/>
        </authorList>
    </citation>
    <scope>NUCLEOTIDE SEQUENCE</scope>
</reference>
<dbReference type="CDD" id="cd14967">
    <property type="entry name" value="7tmA_amine_R-like"/>
    <property type="match status" value="1"/>
</dbReference>
<dbReference type="PRINTS" id="PR00237">
    <property type="entry name" value="GPCRRHODOPSN"/>
</dbReference>
<keyword evidence="15" id="KW-1185">Reference proteome</keyword>
<feature type="transmembrane region" description="Helical" evidence="12">
    <location>
        <begin position="131"/>
        <end position="152"/>
    </location>
</feature>
<comment type="subcellular location">
    <subcellularLocation>
        <location evidence="1">Cell membrane</location>
        <topology evidence="1">Multi-pass membrane protein</topology>
    </subcellularLocation>
</comment>
<dbReference type="PROSITE" id="PS50262">
    <property type="entry name" value="G_PROTEIN_RECEP_F1_2"/>
    <property type="match status" value="1"/>
</dbReference>
<evidence type="ECO:0000256" key="8">
    <source>
        <dbReference type="ARBA" id="ARBA00023170"/>
    </source>
</evidence>
<dbReference type="OMA" id="CELANPW"/>
<dbReference type="GO" id="GO:0004930">
    <property type="term" value="F:G protein-coupled receptor activity"/>
    <property type="evidence" value="ECO:0000318"/>
    <property type="project" value="GO_Central"/>
</dbReference>
<dbReference type="GO" id="GO:0071880">
    <property type="term" value="P:adenylate cyclase-activating adrenergic receptor signaling pathway"/>
    <property type="evidence" value="ECO:0000318"/>
    <property type="project" value="GO_Central"/>
</dbReference>
<dbReference type="PANTHER" id="PTHR24248">
    <property type="entry name" value="ADRENERGIC RECEPTOR-RELATED G-PROTEIN COUPLED RECEPTOR"/>
    <property type="match status" value="1"/>
</dbReference>
<comment type="similarity">
    <text evidence="10">Belongs to the G-protein coupled receptor 1 family.</text>
</comment>
<keyword evidence="2" id="KW-1003">Cell membrane</keyword>
<feature type="transmembrane region" description="Helical" evidence="12">
    <location>
        <begin position="400"/>
        <end position="425"/>
    </location>
</feature>
<evidence type="ECO:0000256" key="5">
    <source>
        <dbReference type="ARBA" id="ARBA00023040"/>
    </source>
</evidence>
<feature type="transmembrane region" description="Helical" evidence="12">
    <location>
        <begin position="437"/>
        <end position="459"/>
    </location>
</feature>
<evidence type="ECO:0000256" key="6">
    <source>
        <dbReference type="ARBA" id="ARBA00023136"/>
    </source>
</evidence>
<evidence type="ECO:0000256" key="9">
    <source>
        <dbReference type="ARBA" id="ARBA00023224"/>
    </source>
</evidence>
<dbReference type="Proteomes" id="UP000007110">
    <property type="component" value="Unassembled WGS sequence"/>
</dbReference>
<feature type="transmembrane region" description="Helical" evidence="12">
    <location>
        <begin position="55"/>
        <end position="75"/>
    </location>
</feature>
<evidence type="ECO:0000259" key="13">
    <source>
        <dbReference type="PROSITE" id="PS50262"/>
    </source>
</evidence>
<keyword evidence="8 10" id="KW-0675">Receptor</keyword>
<dbReference type="PANTHER" id="PTHR24248:SF66">
    <property type="entry name" value="OCTOPAMINE RECEPTOR BETA-3R"/>
    <property type="match status" value="1"/>
</dbReference>
<keyword evidence="9 10" id="KW-0807">Transducer</keyword>
<dbReference type="OrthoDB" id="10010417at2759"/>
<evidence type="ECO:0000256" key="10">
    <source>
        <dbReference type="RuleBase" id="RU000688"/>
    </source>
</evidence>
<accession>A0A7M7N725</accession>
<dbReference type="GO" id="GO:0005886">
    <property type="term" value="C:plasma membrane"/>
    <property type="evidence" value="ECO:0000318"/>
    <property type="project" value="GO_Central"/>
</dbReference>
<dbReference type="RefSeq" id="XP_030832246.1">
    <property type="nucleotide sequence ID" value="XM_030976386.1"/>
</dbReference>
<feature type="transmembrane region" description="Helical" evidence="12">
    <location>
        <begin position="173"/>
        <end position="194"/>
    </location>
</feature>
<evidence type="ECO:0000256" key="4">
    <source>
        <dbReference type="ARBA" id="ARBA00022989"/>
    </source>
</evidence>
<keyword evidence="4 12" id="KW-1133">Transmembrane helix</keyword>
<feature type="transmembrane region" description="Helical" evidence="12">
    <location>
        <begin position="87"/>
        <end position="111"/>
    </location>
</feature>
<feature type="transmembrane region" description="Helical" evidence="12">
    <location>
        <begin position="214"/>
        <end position="239"/>
    </location>
</feature>
<evidence type="ECO:0000256" key="1">
    <source>
        <dbReference type="ARBA" id="ARBA00004651"/>
    </source>
</evidence>
<dbReference type="GeneID" id="590347"/>
<protein>
    <recommendedName>
        <fullName evidence="13">G-protein coupled receptors family 1 profile domain-containing protein</fullName>
    </recommendedName>
</protein>
<dbReference type="InterPro" id="IPR000929">
    <property type="entry name" value="Dopamine_rcpt"/>
</dbReference>
<dbReference type="EnsemblMetazoa" id="XM_030976386">
    <property type="protein sequence ID" value="XP_030832246"/>
    <property type="gene ID" value="LOC590347"/>
</dbReference>
<evidence type="ECO:0000256" key="2">
    <source>
        <dbReference type="ARBA" id="ARBA00022475"/>
    </source>
</evidence>
<dbReference type="KEGG" id="spu:590347"/>
<keyword evidence="6 12" id="KW-0472">Membrane</keyword>
<keyword evidence="7" id="KW-1015">Disulfide bond</keyword>
<dbReference type="Gene3D" id="1.20.1070.10">
    <property type="entry name" value="Rhodopsin 7-helix transmembrane proteins"/>
    <property type="match status" value="2"/>
</dbReference>
<dbReference type="SMART" id="SM01381">
    <property type="entry name" value="7TM_GPCR_Srsx"/>
    <property type="match status" value="1"/>
</dbReference>
<feature type="compositionally biased region" description="Basic and acidic residues" evidence="11">
    <location>
        <begin position="266"/>
        <end position="282"/>
    </location>
</feature>
<proteinExistence type="inferred from homology"/>